<name>A0ABV0LYG8_9HYPH</name>
<accession>A0ABV0LYG8</accession>
<protein>
    <submittedName>
        <fullName evidence="3">CAP domain-containing protein</fullName>
    </submittedName>
</protein>
<feature type="chain" id="PRO_5047497097" evidence="1">
    <location>
        <begin position="24"/>
        <end position="162"/>
    </location>
</feature>
<keyword evidence="1" id="KW-0732">Signal</keyword>
<organism evidence="3 4">
    <name type="scientific">Neorhizobium phenanthreniclasticum</name>
    <dbReference type="NCBI Taxonomy" id="3157917"/>
    <lineage>
        <taxon>Bacteria</taxon>
        <taxon>Pseudomonadati</taxon>
        <taxon>Pseudomonadota</taxon>
        <taxon>Alphaproteobacteria</taxon>
        <taxon>Hyphomicrobiales</taxon>
        <taxon>Rhizobiaceae</taxon>
        <taxon>Rhizobium/Agrobacterium group</taxon>
        <taxon>Neorhizobium</taxon>
    </lineage>
</organism>
<dbReference type="Pfam" id="PF00188">
    <property type="entry name" value="CAP"/>
    <property type="match status" value="1"/>
</dbReference>
<reference evidence="3 4" key="1">
    <citation type="submission" date="2024-05" db="EMBL/GenBank/DDBJ databases">
        <title>Neorhizobium sp. Rsf11, a plant growth promoting and heavy metal resistant PAH-degrader.</title>
        <authorList>
            <person name="Golubev S.N."/>
            <person name="Muratova A.Y."/>
            <person name="Markelova M.I."/>
        </authorList>
    </citation>
    <scope>NUCLEOTIDE SEQUENCE [LARGE SCALE GENOMIC DNA]</scope>
    <source>
        <strain evidence="3 4">Rsf11</strain>
    </source>
</reference>
<dbReference type="Proteomes" id="UP001496627">
    <property type="component" value="Unassembled WGS sequence"/>
</dbReference>
<dbReference type="EMBL" id="JBEAAL010000001">
    <property type="protein sequence ID" value="MEQ1403805.1"/>
    <property type="molecule type" value="Genomic_DNA"/>
</dbReference>
<dbReference type="PANTHER" id="PTHR31157:SF1">
    <property type="entry name" value="SCP DOMAIN-CONTAINING PROTEIN"/>
    <property type="match status" value="1"/>
</dbReference>
<evidence type="ECO:0000259" key="2">
    <source>
        <dbReference type="Pfam" id="PF00188"/>
    </source>
</evidence>
<dbReference type="Gene3D" id="3.40.33.10">
    <property type="entry name" value="CAP"/>
    <property type="match status" value="1"/>
</dbReference>
<sequence>MTAFQTSSRRGFLVLSGMGLLLAGCSTTSVLTPTAGAEDETEAALPMVNTLRQGRGLPTLALNSPARRAAVQQAVRMAKANEMKHLIGFGDDFGVRMKKNDVVLPAAENIASGQNTVEAAVRAWIDSPKHLENMLGSYRGLGVAMARTSTGAPPYWAMVLSG</sequence>
<comment type="caution">
    <text evidence="3">The sequence shown here is derived from an EMBL/GenBank/DDBJ whole genome shotgun (WGS) entry which is preliminary data.</text>
</comment>
<dbReference type="SUPFAM" id="SSF55797">
    <property type="entry name" value="PR-1-like"/>
    <property type="match status" value="1"/>
</dbReference>
<dbReference type="CDD" id="cd05379">
    <property type="entry name" value="CAP_bacterial"/>
    <property type="match status" value="1"/>
</dbReference>
<proteinExistence type="predicted"/>
<dbReference type="RefSeq" id="WP_348862111.1">
    <property type="nucleotide sequence ID" value="NZ_JBEAAL010000001.1"/>
</dbReference>
<evidence type="ECO:0000313" key="3">
    <source>
        <dbReference type="EMBL" id="MEQ1403805.1"/>
    </source>
</evidence>
<keyword evidence="4" id="KW-1185">Reference proteome</keyword>
<dbReference type="InterPro" id="IPR014044">
    <property type="entry name" value="CAP_dom"/>
</dbReference>
<evidence type="ECO:0000313" key="4">
    <source>
        <dbReference type="Proteomes" id="UP001496627"/>
    </source>
</evidence>
<evidence type="ECO:0000256" key="1">
    <source>
        <dbReference type="SAM" id="SignalP"/>
    </source>
</evidence>
<feature type="signal peptide" evidence="1">
    <location>
        <begin position="1"/>
        <end position="23"/>
    </location>
</feature>
<feature type="domain" description="SCP" evidence="2">
    <location>
        <begin position="47"/>
        <end position="151"/>
    </location>
</feature>
<dbReference type="PROSITE" id="PS51318">
    <property type="entry name" value="TAT"/>
    <property type="match status" value="1"/>
</dbReference>
<gene>
    <name evidence="3" type="ORF">ABK249_02570</name>
</gene>
<dbReference type="InterPro" id="IPR035940">
    <property type="entry name" value="CAP_sf"/>
</dbReference>
<dbReference type="InterPro" id="IPR006311">
    <property type="entry name" value="TAT_signal"/>
</dbReference>
<dbReference type="PANTHER" id="PTHR31157">
    <property type="entry name" value="SCP DOMAIN-CONTAINING PROTEIN"/>
    <property type="match status" value="1"/>
</dbReference>